<protein>
    <submittedName>
        <fullName evidence="17">CHRNB4 protein</fullName>
    </submittedName>
</protein>
<dbReference type="FunFam" id="2.70.170.10:FF:000028">
    <property type="entry name" value="AcetylCholine Receptor"/>
    <property type="match status" value="1"/>
</dbReference>
<dbReference type="InterPro" id="IPR006202">
    <property type="entry name" value="Neur_chan_lig-bd"/>
</dbReference>
<keyword evidence="1 14" id="KW-0813">Transport</keyword>
<keyword evidence="12 14" id="KW-0407">Ion channel</keyword>
<evidence type="ECO:0000256" key="14">
    <source>
        <dbReference type="RuleBase" id="RU000687"/>
    </source>
</evidence>
<keyword evidence="4 14" id="KW-1133">Transmembrane helix</keyword>
<dbReference type="PRINTS" id="PR00252">
    <property type="entry name" value="NRIONCHANNEL"/>
</dbReference>
<dbReference type="PRINTS" id="PR00254">
    <property type="entry name" value="NICOTINICR"/>
</dbReference>
<evidence type="ECO:0000256" key="13">
    <source>
        <dbReference type="ARBA" id="ARBA00034099"/>
    </source>
</evidence>
<organism evidence="17 18">
    <name type="scientific">Branchiostoma lanceolatum</name>
    <name type="common">Common lancelet</name>
    <name type="synonym">Amphioxus lanceolatum</name>
    <dbReference type="NCBI Taxonomy" id="7740"/>
    <lineage>
        <taxon>Eukaryota</taxon>
        <taxon>Metazoa</taxon>
        <taxon>Chordata</taxon>
        <taxon>Cephalochordata</taxon>
        <taxon>Leptocardii</taxon>
        <taxon>Amphioxiformes</taxon>
        <taxon>Branchiostomatidae</taxon>
        <taxon>Branchiostoma</taxon>
    </lineage>
</organism>
<keyword evidence="8" id="KW-1015">Disulfide bond</keyword>
<gene>
    <name evidence="17" type="primary">CHRNB4</name>
    <name evidence="17" type="ORF">BLAG_LOCUS12564</name>
</gene>
<dbReference type="InterPro" id="IPR006201">
    <property type="entry name" value="Neur_channel"/>
</dbReference>
<dbReference type="PANTHER" id="PTHR18945">
    <property type="entry name" value="NEUROTRANSMITTER GATED ION CHANNEL"/>
    <property type="match status" value="1"/>
</dbReference>
<dbReference type="InterPro" id="IPR018000">
    <property type="entry name" value="Neurotransmitter_ion_chnl_CS"/>
</dbReference>
<proteinExistence type="inferred from homology"/>
<dbReference type="CDD" id="cd18997">
    <property type="entry name" value="LGIC_ECD_nAChR"/>
    <property type="match status" value="1"/>
</dbReference>
<dbReference type="InterPro" id="IPR006029">
    <property type="entry name" value="Neurotrans-gated_channel_TM"/>
</dbReference>
<keyword evidence="9" id="KW-0675">Receptor</keyword>
<feature type="transmembrane region" description="Helical" evidence="14">
    <location>
        <begin position="203"/>
        <end position="221"/>
    </location>
</feature>
<dbReference type="FunFam" id="1.20.58.390:FF:000008">
    <property type="entry name" value="Cholinergic receptor nicotinic beta 4 subunit"/>
    <property type="match status" value="1"/>
</dbReference>
<dbReference type="InterPro" id="IPR036734">
    <property type="entry name" value="Neur_chan_lig-bd_sf"/>
</dbReference>
<evidence type="ECO:0000313" key="17">
    <source>
        <dbReference type="EMBL" id="CAH1252496.1"/>
    </source>
</evidence>
<dbReference type="GO" id="GO:0045211">
    <property type="term" value="C:postsynaptic membrane"/>
    <property type="evidence" value="ECO:0007669"/>
    <property type="project" value="InterPro"/>
</dbReference>
<dbReference type="InterPro" id="IPR038050">
    <property type="entry name" value="Neuro_actylchol_rec"/>
</dbReference>
<evidence type="ECO:0000256" key="2">
    <source>
        <dbReference type="ARBA" id="ARBA00022475"/>
    </source>
</evidence>
<evidence type="ECO:0000256" key="11">
    <source>
        <dbReference type="ARBA" id="ARBA00023286"/>
    </source>
</evidence>
<dbReference type="Proteomes" id="UP000838412">
    <property type="component" value="Chromosome 2"/>
</dbReference>
<evidence type="ECO:0000256" key="9">
    <source>
        <dbReference type="ARBA" id="ARBA00023170"/>
    </source>
</evidence>
<feature type="transmembrane region" description="Helical" evidence="14">
    <location>
        <begin position="233"/>
        <end position="252"/>
    </location>
</feature>
<evidence type="ECO:0000256" key="7">
    <source>
        <dbReference type="ARBA" id="ARBA00023136"/>
    </source>
</evidence>
<dbReference type="SUPFAM" id="SSF90112">
    <property type="entry name" value="Neurotransmitter-gated ion-channel transmembrane pore"/>
    <property type="match status" value="1"/>
</dbReference>
<dbReference type="GO" id="GO:0004888">
    <property type="term" value="F:transmembrane signaling receptor activity"/>
    <property type="evidence" value="ECO:0007669"/>
    <property type="project" value="InterPro"/>
</dbReference>
<name>A0A8J9ZF16_BRALA</name>
<feature type="transmembrane region" description="Helical" evidence="14">
    <location>
        <begin position="168"/>
        <end position="191"/>
    </location>
</feature>
<dbReference type="Pfam" id="PF02931">
    <property type="entry name" value="Neur_chan_LBD"/>
    <property type="match status" value="1"/>
</dbReference>
<evidence type="ECO:0000256" key="10">
    <source>
        <dbReference type="ARBA" id="ARBA00023180"/>
    </source>
</evidence>
<keyword evidence="11" id="KW-1071">Ligand-gated ion channel</keyword>
<accession>A0A8J9ZF16</accession>
<evidence type="ECO:0000259" key="16">
    <source>
        <dbReference type="Pfam" id="PF02932"/>
    </source>
</evidence>
<comment type="subcellular location">
    <subcellularLocation>
        <location evidence="13">Synaptic cell membrane</location>
        <topology evidence="13">Multi-pass membrane protein</topology>
    </subcellularLocation>
</comment>
<evidence type="ECO:0000256" key="8">
    <source>
        <dbReference type="ARBA" id="ARBA00023157"/>
    </source>
</evidence>
<sequence>MFNTSQNEKDQVMKTNVWLNQDWIDYRLVWNPEDYDNIEVIRVPSEITWKPDLVLFNNADGQYDVQLKTKALIANTGQVYWLPPAIYQSACSIEVRYFPFDRQNCSMKFGSWTYDSSEVNIELIDNEAVMDDFKQNGEWDILRSPNRKAAGGSDMFVMFDFIIQRKPLFYTINLIIPCILITSLSVLVFYLPSDCGEKITLSISVLLALTVFLLLIADIIPPTSLDIPLIGKYLMFTMIFVTFTIVTTVYILNVHHRSASTHTMPPWVRTLFLHKLPKLLFMKRLDQMGDEDGEDGGCKHLKGFGRDPADVSHMKKRNAMLYETQCRKYALKVSDVSGSQTLADNISMQLSPEMRRAVSNVKFIAEYFKMQDANDASSEKVIPSGGKDLPVHVGTIRAETRVIPQAGAVRPPNATASLPNATASLPNASSLGSGNTSRCACRGQAGFDRSLIPPPPLQRDLNLSAAAALTTSPDVNEDWKYVAMVIDRICLWLFLSVCVIGTLGLFLQPLFISDDDIV</sequence>
<dbReference type="CDD" id="cd19064">
    <property type="entry name" value="LGIC_TM_nAChR"/>
    <property type="match status" value="1"/>
</dbReference>
<dbReference type="EMBL" id="OV696687">
    <property type="protein sequence ID" value="CAH1252496.1"/>
    <property type="molecule type" value="Genomic_DNA"/>
</dbReference>
<dbReference type="OrthoDB" id="5975154at2759"/>
<feature type="domain" description="Neurotransmitter-gated ion-channel transmembrane" evidence="16">
    <location>
        <begin position="174"/>
        <end position="379"/>
    </location>
</feature>
<keyword evidence="10" id="KW-0325">Glycoprotein</keyword>
<feature type="domain" description="Neurotransmitter-gated ion-channel ligand-binding" evidence="15">
    <location>
        <begin position="7"/>
        <end position="167"/>
    </location>
</feature>
<evidence type="ECO:0000256" key="6">
    <source>
        <dbReference type="ARBA" id="ARBA00023065"/>
    </source>
</evidence>
<dbReference type="AlphaFoldDB" id="A0A8J9ZF16"/>
<evidence type="ECO:0000256" key="5">
    <source>
        <dbReference type="ARBA" id="ARBA00023018"/>
    </source>
</evidence>
<keyword evidence="18" id="KW-1185">Reference proteome</keyword>
<feature type="transmembrane region" description="Helical" evidence="14">
    <location>
        <begin position="489"/>
        <end position="512"/>
    </location>
</feature>
<evidence type="ECO:0000256" key="3">
    <source>
        <dbReference type="ARBA" id="ARBA00022692"/>
    </source>
</evidence>
<keyword evidence="6 14" id="KW-0406">Ion transport</keyword>
<dbReference type="GO" id="GO:0022848">
    <property type="term" value="F:acetylcholine-gated monoatomic cation-selective channel activity"/>
    <property type="evidence" value="ECO:0007669"/>
    <property type="project" value="InterPro"/>
</dbReference>
<dbReference type="Gene3D" id="1.20.58.390">
    <property type="entry name" value="Neurotransmitter-gated ion-channel transmembrane domain"/>
    <property type="match status" value="2"/>
</dbReference>
<dbReference type="InterPro" id="IPR036719">
    <property type="entry name" value="Neuro-gated_channel_TM_sf"/>
</dbReference>
<reference evidence="17" key="1">
    <citation type="submission" date="2022-01" db="EMBL/GenBank/DDBJ databases">
        <authorList>
            <person name="Braso-Vives M."/>
        </authorList>
    </citation>
    <scope>NUCLEOTIDE SEQUENCE</scope>
</reference>
<keyword evidence="5" id="KW-0770">Synapse</keyword>
<evidence type="ECO:0000259" key="15">
    <source>
        <dbReference type="Pfam" id="PF02931"/>
    </source>
</evidence>
<evidence type="ECO:0000313" key="18">
    <source>
        <dbReference type="Proteomes" id="UP000838412"/>
    </source>
</evidence>
<dbReference type="InterPro" id="IPR002394">
    <property type="entry name" value="Nicotinic_acetylcholine_rcpt"/>
</dbReference>
<dbReference type="Gene3D" id="2.70.170.10">
    <property type="entry name" value="Neurotransmitter-gated ion-channel ligand-binding domain"/>
    <property type="match status" value="1"/>
</dbReference>
<feature type="domain" description="Neurotransmitter-gated ion-channel transmembrane" evidence="16">
    <location>
        <begin position="471"/>
        <end position="506"/>
    </location>
</feature>
<evidence type="ECO:0000256" key="12">
    <source>
        <dbReference type="ARBA" id="ARBA00023303"/>
    </source>
</evidence>
<dbReference type="PROSITE" id="PS00236">
    <property type="entry name" value="NEUROTR_ION_CHANNEL"/>
    <property type="match status" value="1"/>
</dbReference>
<evidence type="ECO:0000256" key="4">
    <source>
        <dbReference type="ARBA" id="ARBA00022989"/>
    </source>
</evidence>
<keyword evidence="7 14" id="KW-0472">Membrane</keyword>
<dbReference type="SUPFAM" id="SSF63712">
    <property type="entry name" value="Nicotinic receptor ligand binding domain-like"/>
    <property type="match status" value="1"/>
</dbReference>
<evidence type="ECO:0000256" key="1">
    <source>
        <dbReference type="ARBA" id="ARBA00022448"/>
    </source>
</evidence>
<keyword evidence="2" id="KW-1003">Cell membrane</keyword>
<dbReference type="Pfam" id="PF02932">
    <property type="entry name" value="Neur_chan_memb"/>
    <property type="match status" value="2"/>
</dbReference>
<comment type="similarity">
    <text evidence="14">Belongs to the ligand-gated ion channel (TC 1.A.9) family.</text>
</comment>
<keyword evidence="3 14" id="KW-0812">Transmembrane</keyword>